<feature type="transmembrane region" description="Helical" evidence="2">
    <location>
        <begin position="150"/>
        <end position="173"/>
    </location>
</feature>
<dbReference type="EMBL" id="JARQZJ010000001">
    <property type="protein sequence ID" value="KAK9869488.1"/>
    <property type="molecule type" value="Genomic_DNA"/>
</dbReference>
<name>A0AAW1TLN1_9CUCU</name>
<dbReference type="AlphaFoldDB" id="A0AAW1TLN1"/>
<proteinExistence type="predicted"/>
<keyword evidence="2" id="KW-1133">Transmembrane helix</keyword>
<evidence type="ECO:0000256" key="1">
    <source>
        <dbReference type="SAM" id="MobiDB-lite"/>
    </source>
</evidence>
<evidence type="ECO:0000313" key="3">
    <source>
        <dbReference type="EMBL" id="KAK9869488.1"/>
    </source>
</evidence>
<keyword evidence="2" id="KW-0472">Membrane</keyword>
<dbReference type="Proteomes" id="UP001431783">
    <property type="component" value="Unassembled WGS sequence"/>
</dbReference>
<evidence type="ECO:0000313" key="4">
    <source>
        <dbReference type="Proteomes" id="UP001431783"/>
    </source>
</evidence>
<protein>
    <submittedName>
        <fullName evidence="3">Uncharacterized protein</fullName>
    </submittedName>
</protein>
<comment type="caution">
    <text evidence="3">The sequence shown here is derived from an EMBL/GenBank/DDBJ whole genome shotgun (WGS) entry which is preliminary data.</text>
</comment>
<evidence type="ECO:0000256" key="2">
    <source>
        <dbReference type="SAM" id="Phobius"/>
    </source>
</evidence>
<keyword evidence="4" id="KW-1185">Reference proteome</keyword>
<sequence length="179" mass="19254">MPRLLPDITNSEATRCRPIASVKTFEGTSRTALIRRGQNRNNSATAETTPEVPHTLRKHEKLPAEVGADVSTSNTPEIYICRLVRVIRVRTLEISETFQTTAIFSIMLNDSVGSAVAFPGANLRFGSSAANASLNSTKVFQCHPGGTAEAALIFALGTMGMAANLALMGVILANRQLRR</sequence>
<feature type="compositionally biased region" description="Polar residues" evidence="1">
    <location>
        <begin position="39"/>
        <end position="48"/>
    </location>
</feature>
<feature type="region of interest" description="Disordered" evidence="1">
    <location>
        <begin position="36"/>
        <end position="56"/>
    </location>
</feature>
<reference evidence="3 4" key="1">
    <citation type="submission" date="2023-03" db="EMBL/GenBank/DDBJ databases">
        <title>Genome insight into feeding habits of ladybird beetles.</title>
        <authorList>
            <person name="Li H.-S."/>
            <person name="Huang Y.-H."/>
            <person name="Pang H."/>
        </authorList>
    </citation>
    <scope>NUCLEOTIDE SEQUENCE [LARGE SCALE GENOMIC DNA]</scope>
    <source>
        <strain evidence="3">SYSU_2023b</strain>
        <tissue evidence="3">Whole body</tissue>
    </source>
</reference>
<gene>
    <name evidence="3" type="ORF">WA026_003243</name>
</gene>
<accession>A0AAW1TLN1</accession>
<organism evidence="3 4">
    <name type="scientific">Henosepilachna vigintioctopunctata</name>
    <dbReference type="NCBI Taxonomy" id="420089"/>
    <lineage>
        <taxon>Eukaryota</taxon>
        <taxon>Metazoa</taxon>
        <taxon>Ecdysozoa</taxon>
        <taxon>Arthropoda</taxon>
        <taxon>Hexapoda</taxon>
        <taxon>Insecta</taxon>
        <taxon>Pterygota</taxon>
        <taxon>Neoptera</taxon>
        <taxon>Endopterygota</taxon>
        <taxon>Coleoptera</taxon>
        <taxon>Polyphaga</taxon>
        <taxon>Cucujiformia</taxon>
        <taxon>Coccinelloidea</taxon>
        <taxon>Coccinellidae</taxon>
        <taxon>Epilachninae</taxon>
        <taxon>Epilachnini</taxon>
        <taxon>Henosepilachna</taxon>
    </lineage>
</organism>
<keyword evidence="2" id="KW-0812">Transmembrane</keyword>